<organism evidence="2 3">
    <name type="scientific">Tetraodon nigroviridis</name>
    <name type="common">Spotted green pufferfish</name>
    <name type="synonym">Chelonodon nigroviridis</name>
    <dbReference type="NCBI Taxonomy" id="99883"/>
    <lineage>
        <taxon>Eukaryota</taxon>
        <taxon>Metazoa</taxon>
        <taxon>Chordata</taxon>
        <taxon>Craniata</taxon>
        <taxon>Vertebrata</taxon>
        <taxon>Euteleostomi</taxon>
        <taxon>Actinopterygii</taxon>
        <taxon>Neopterygii</taxon>
        <taxon>Teleostei</taxon>
        <taxon>Neoteleostei</taxon>
        <taxon>Acanthomorphata</taxon>
        <taxon>Eupercaria</taxon>
        <taxon>Tetraodontiformes</taxon>
        <taxon>Tetradontoidea</taxon>
        <taxon>Tetraodontidae</taxon>
        <taxon>Tetraodon</taxon>
    </lineage>
</organism>
<reference evidence="2" key="2">
    <citation type="submission" date="2025-08" db="UniProtKB">
        <authorList>
            <consortium name="Ensembl"/>
        </authorList>
    </citation>
    <scope>IDENTIFICATION</scope>
</reference>
<dbReference type="Proteomes" id="UP000007303">
    <property type="component" value="Unassembled WGS sequence"/>
</dbReference>
<dbReference type="InterPro" id="IPR036322">
    <property type="entry name" value="WD40_repeat_dom_sf"/>
</dbReference>
<name>H3DAC2_TETNG</name>
<dbReference type="HOGENOM" id="CLU_1102501_0_0_1"/>
<proteinExistence type="predicted"/>
<dbReference type="Pfam" id="PF00400">
    <property type="entry name" value="WD40"/>
    <property type="match status" value="2"/>
</dbReference>
<dbReference type="InParanoid" id="H3DAC2"/>
<evidence type="ECO:0000256" key="1">
    <source>
        <dbReference type="PROSITE-ProRule" id="PRU00221"/>
    </source>
</evidence>
<reference evidence="3" key="1">
    <citation type="journal article" date="2004" name="Nature">
        <title>Genome duplication in the teleost fish Tetraodon nigroviridis reveals the early vertebrate proto-karyotype.</title>
        <authorList>
            <person name="Jaillon O."/>
            <person name="Aury J.-M."/>
            <person name="Brunet F."/>
            <person name="Petit J.-L."/>
            <person name="Stange-Thomann N."/>
            <person name="Mauceli E."/>
            <person name="Bouneau L."/>
            <person name="Fischer C."/>
            <person name="Ozouf-Costaz C."/>
            <person name="Bernot A."/>
            <person name="Nicaud S."/>
            <person name="Jaffe D."/>
            <person name="Fisher S."/>
            <person name="Lutfalla G."/>
            <person name="Dossat C."/>
            <person name="Segurens B."/>
            <person name="Dasilva C."/>
            <person name="Salanoubat M."/>
            <person name="Levy M."/>
            <person name="Boudet N."/>
            <person name="Castellano S."/>
            <person name="Anthouard V."/>
            <person name="Jubin C."/>
            <person name="Castelli V."/>
            <person name="Katinka M."/>
            <person name="Vacherie B."/>
            <person name="Biemont C."/>
            <person name="Skalli Z."/>
            <person name="Cattolico L."/>
            <person name="Poulain J."/>
            <person name="De Berardinis V."/>
            <person name="Cruaud C."/>
            <person name="Duprat S."/>
            <person name="Brottier P."/>
            <person name="Coutanceau J.-P."/>
            <person name="Gouzy J."/>
            <person name="Parra G."/>
            <person name="Lardier G."/>
            <person name="Chapple C."/>
            <person name="McKernan K.J."/>
            <person name="McEwan P."/>
            <person name="Bosak S."/>
            <person name="Kellis M."/>
            <person name="Volff J.-N."/>
            <person name="Guigo R."/>
            <person name="Zody M.C."/>
            <person name="Mesirov J."/>
            <person name="Lindblad-Toh K."/>
            <person name="Birren B."/>
            <person name="Nusbaum C."/>
            <person name="Kahn D."/>
            <person name="Robinson-Rechavi M."/>
            <person name="Laudet V."/>
            <person name="Schachter V."/>
            <person name="Quetier F."/>
            <person name="Saurin W."/>
            <person name="Scarpelli C."/>
            <person name="Wincker P."/>
            <person name="Lander E.S."/>
            <person name="Weissenbach J."/>
            <person name="Roest Crollius H."/>
        </authorList>
    </citation>
    <scope>NUCLEOTIDE SEQUENCE [LARGE SCALE GENOMIC DNA]</scope>
</reference>
<dbReference type="SMART" id="SM00320">
    <property type="entry name" value="WD40"/>
    <property type="match status" value="3"/>
</dbReference>
<dbReference type="InterPro" id="IPR001680">
    <property type="entry name" value="WD40_rpt"/>
</dbReference>
<dbReference type="Gene3D" id="2.130.10.10">
    <property type="entry name" value="YVTN repeat-like/Quinoprotein amine dehydrogenase"/>
    <property type="match status" value="1"/>
</dbReference>
<evidence type="ECO:0000313" key="2">
    <source>
        <dbReference type="Ensembl" id="ENSTNIP00000017463.1"/>
    </source>
</evidence>
<dbReference type="STRING" id="99883.ENSTNIP00000017463"/>
<dbReference type="SUPFAM" id="SSF50978">
    <property type="entry name" value="WD40 repeat-like"/>
    <property type="match status" value="1"/>
</dbReference>
<keyword evidence="3" id="KW-1185">Reference proteome</keyword>
<dbReference type="InterPro" id="IPR015943">
    <property type="entry name" value="WD40/YVTN_repeat-like_dom_sf"/>
</dbReference>
<keyword evidence="1" id="KW-0853">WD repeat</keyword>
<evidence type="ECO:0000313" key="3">
    <source>
        <dbReference type="Proteomes" id="UP000007303"/>
    </source>
</evidence>
<protein>
    <submittedName>
        <fullName evidence="2">Uncharacterized protein</fullName>
    </submittedName>
</protein>
<dbReference type="PANTHER" id="PTHR19872:SF7">
    <property type="entry name" value="F-BOX AND WD REPEAT DOMAIN CONTAINING PROTEIN 10B-RELATED"/>
    <property type="match status" value="1"/>
</dbReference>
<reference evidence="2" key="3">
    <citation type="submission" date="2025-09" db="UniProtKB">
        <authorList>
            <consortium name="Ensembl"/>
        </authorList>
    </citation>
    <scope>IDENTIFICATION</scope>
</reference>
<dbReference type="InterPro" id="IPR051075">
    <property type="entry name" value="SCF_subunit_WD-repeat"/>
</dbReference>
<dbReference type="GeneTree" id="ENSGT00940000158003"/>
<dbReference type="PANTHER" id="PTHR19872">
    <property type="entry name" value="UBIQUITIN LIGASE SPECIFICITY FACTOR/HREP PROTEIN"/>
    <property type="match status" value="1"/>
</dbReference>
<dbReference type="Ensembl" id="ENSTNIT00000017683.1">
    <property type="protein sequence ID" value="ENSTNIP00000017463.1"/>
    <property type="gene ID" value="ENSTNIG00000014444.1"/>
</dbReference>
<feature type="repeat" description="WD" evidence="1">
    <location>
        <begin position="1"/>
        <end position="30"/>
    </location>
</feature>
<dbReference type="PROSITE" id="PS50082">
    <property type="entry name" value="WD_REPEATS_2"/>
    <property type="match status" value="1"/>
</dbReference>
<accession>H3DAC2</accession>
<dbReference type="AlphaFoldDB" id="H3DAC2"/>
<sequence length="231" mass="25772">MDRHGDKFVSGAKDHLVKVWNLQTGKRVEKCNFKHPAPVQCVRISSTRVYSSCDRGLVKVWDLESMSLLRVVDAHRSSVRCLFLDELHLLSADVDGQVMAWSSSSDVKRCLMTFKHPKEVRSVSLVFLRVLTGCVDGKIRVFNFLTGDCLKVITAEAESVGILSVHFHDNGIASCCHVPHNQSRVDLGFRALRLRADVQAAEVKQGACHAELHTFGHFPSKISVVFSLQSM</sequence>